<feature type="chain" id="PRO_5032724147" evidence="1">
    <location>
        <begin position="22"/>
        <end position="231"/>
    </location>
</feature>
<keyword evidence="3" id="KW-1185">Reference proteome</keyword>
<feature type="signal peptide" evidence="1">
    <location>
        <begin position="1"/>
        <end position="21"/>
    </location>
</feature>
<accession>A0A840GAM3</accession>
<dbReference type="OrthoDB" id="5368503at2"/>
<evidence type="ECO:0000313" key="3">
    <source>
        <dbReference type="Proteomes" id="UP000587070"/>
    </source>
</evidence>
<evidence type="ECO:0000256" key="1">
    <source>
        <dbReference type="SAM" id="SignalP"/>
    </source>
</evidence>
<dbReference type="Pfam" id="PF10670">
    <property type="entry name" value="DUF4198"/>
    <property type="match status" value="1"/>
</dbReference>
<gene>
    <name evidence="2" type="ORF">GGD90_002103</name>
</gene>
<dbReference type="Proteomes" id="UP000587070">
    <property type="component" value="Unassembled WGS sequence"/>
</dbReference>
<proteinExistence type="predicted"/>
<protein>
    <submittedName>
        <fullName evidence="2">Nickel transport protein</fullName>
    </submittedName>
</protein>
<organism evidence="2 3">
    <name type="scientific">Rhodocyclus tenuis</name>
    <name type="common">Rhodospirillum tenue</name>
    <dbReference type="NCBI Taxonomy" id="1066"/>
    <lineage>
        <taxon>Bacteria</taxon>
        <taxon>Pseudomonadati</taxon>
        <taxon>Pseudomonadota</taxon>
        <taxon>Betaproteobacteria</taxon>
        <taxon>Rhodocyclales</taxon>
        <taxon>Rhodocyclaceae</taxon>
        <taxon>Rhodocyclus</taxon>
    </lineage>
</organism>
<name>A0A840GAM3_RHOTE</name>
<dbReference type="InterPro" id="IPR019613">
    <property type="entry name" value="DUF4198"/>
</dbReference>
<reference evidence="2 3" key="1">
    <citation type="submission" date="2020-08" db="EMBL/GenBank/DDBJ databases">
        <title>Genome sequencing of Purple Non-Sulfur Bacteria from various extreme environments.</title>
        <authorList>
            <person name="Mayer M."/>
        </authorList>
    </citation>
    <scope>NUCLEOTIDE SEQUENCE [LARGE SCALE GENOMIC DNA]</scope>
    <source>
        <strain evidence="2 3">2761</strain>
    </source>
</reference>
<dbReference type="RefSeq" id="WP_153116686.1">
    <property type="nucleotide sequence ID" value="NZ_JACIGE010000007.1"/>
</dbReference>
<sequence length="231" mass="24248">MRMFRPLAFALACTAASSTFAHDAWIEPVDAAYRVVFGHAGKLEAASAGKIRSIAAVDASGRSLAVKAEAGDSPRLAVSGSPALLTLHYDNGFWSKTTEGSKNLPKNEVAGALSASHVVKFGKTVANWGRAVTKAQGQPLEIVPLVADTPHAGDALPVQVLWESKPLPGARLTTAEYAGADKEVLTAEDGKAVVPLVKGRNTIQVMHRVDLVGDARADVLSTSANLIFDLR</sequence>
<evidence type="ECO:0000313" key="2">
    <source>
        <dbReference type="EMBL" id="MBB4247718.1"/>
    </source>
</evidence>
<dbReference type="AlphaFoldDB" id="A0A840GAM3"/>
<dbReference type="EMBL" id="JACIGE010000007">
    <property type="protein sequence ID" value="MBB4247718.1"/>
    <property type="molecule type" value="Genomic_DNA"/>
</dbReference>
<comment type="caution">
    <text evidence="2">The sequence shown here is derived from an EMBL/GenBank/DDBJ whole genome shotgun (WGS) entry which is preliminary data.</text>
</comment>
<keyword evidence="1" id="KW-0732">Signal</keyword>